<protein>
    <submittedName>
        <fullName evidence="5">Glycosyl transferase group 1</fullName>
    </submittedName>
</protein>
<dbReference type="Pfam" id="PF13439">
    <property type="entry name" value="Glyco_transf_4"/>
    <property type="match status" value="1"/>
</dbReference>
<evidence type="ECO:0000259" key="4">
    <source>
        <dbReference type="Pfam" id="PF13439"/>
    </source>
</evidence>
<reference evidence="6" key="1">
    <citation type="submission" date="2011-12" db="EMBL/GenBank/DDBJ databases">
        <title>The complete genome of chromosome of Sulfobacillus acidophilus DSM 10332.</title>
        <authorList>
            <person name="Lucas S."/>
            <person name="Han J."/>
            <person name="Lapidus A."/>
            <person name="Bruce D."/>
            <person name="Goodwin L."/>
            <person name="Pitluck S."/>
            <person name="Peters L."/>
            <person name="Kyrpides N."/>
            <person name="Mavromatis K."/>
            <person name="Ivanova N."/>
            <person name="Mikhailova N."/>
            <person name="Chertkov O."/>
            <person name="Saunders E."/>
            <person name="Detter J.C."/>
            <person name="Tapia R."/>
            <person name="Han C."/>
            <person name="Land M."/>
            <person name="Hauser L."/>
            <person name="Markowitz V."/>
            <person name="Cheng J.-F."/>
            <person name="Hugenholtz P."/>
            <person name="Woyke T."/>
            <person name="Wu D."/>
            <person name="Pukall R."/>
            <person name="Gehrich-Schroeter G."/>
            <person name="Schneider S."/>
            <person name="Klenk H.-P."/>
            <person name="Eisen J.A."/>
        </authorList>
    </citation>
    <scope>NUCLEOTIDE SEQUENCE [LARGE SCALE GENOMIC DNA]</scope>
    <source>
        <strain evidence="6">ATCC 700253 / DSM 10332 / NAL</strain>
    </source>
</reference>
<evidence type="ECO:0000256" key="2">
    <source>
        <dbReference type="ARBA" id="ARBA00022679"/>
    </source>
</evidence>
<keyword evidence="6" id="KW-1185">Reference proteome</keyword>
<sequence>MWIPTPEDTVFIVISFEGPDPYSQAGGLGVRVTGLTRALAARGFPVHFFFLGDPDLPPREQSGTLTLYRWGQWISRYHRQGVYSGEWEKRGDMEQSLTPFVTDTIAEPAFQQQKRVVVLAEEWHTASIVIQLSDTWHAQGYRDKALFLWNANHRMGLHHVDFSRLGYVATLTTVSRFMKHLFWNFGIDPVVIPNGLDASAFEPVNPSEVLKVRRVGGAPLLVKVGRFDPDKRWIMALEAMARLKAEGLAPRLLMRGGMEPHGAEVMGRARALGLSVTEITLSGTVDHHMALNTIAEAPAADIVHLRFFLPASILPVLYRAADAVLVNSGFEPFGLVGLEVMAAGGVAITGATGEDYAQPFVNSLVLQRDNPAELAALIRYIGDHPTEVEHWRAEAQQTARSYQWDHVLNQLTFQIGVADRLSGQA</sequence>
<gene>
    <name evidence="5" type="ordered locus">Sulac_2018</name>
</gene>
<evidence type="ECO:0000313" key="5">
    <source>
        <dbReference type="EMBL" id="AEW05508.1"/>
    </source>
</evidence>
<dbReference type="Gene3D" id="3.40.50.2000">
    <property type="entry name" value="Glycogen Phosphorylase B"/>
    <property type="match status" value="2"/>
</dbReference>
<keyword evidence="1" id="KW-0328">Glycosyltransferase</keyword>
<dbReference type="PANTHER" id="PTHR12526:SF510">
    <property type="entry name" value="D-INOSITOL 3-PHOSPHATE GLYCOSYLTRANSFERASE"/>
    <property type="match status" value="1"/>
</dbReference>
<organism evidence="5 6">
    <name type="scientific">Sulfobacillus acidophilus (strain ATCC 700253 / DSM 10332 / NAL)</name>
    <dbReference type="NCBI Taxonomy" id="679936"/>
    <lineage>
        <taxon>Bacteria</taxon>
        <taxon>Bacillati</taxon>
        <taxon>Bacillota</taxon>
        <taxon>Clostridia</taxon>
        <taxon>Eubacteriales</taxon>
        <taxon>Clostridiales Family XVII. Incertae Sedis</taxon>
        <taxon>Sulfobacillus</taxon>
    </lineage>
</organism>
<dbReference type="PANTHER" id="PTHR12526">
    <property type="entry name" value="GLYCOSYLTRANSFERASE"/>
    <property type="match status" value="1"/>
</dbReference>
<evidence type="ECO:0000313" key="6">
    <source>
        <dbReference type="Proteomes" id="UP000005439"/>
    </source>
</evidence>
<dbReference type="InterPro" id="IPR001296">
    <property type="entry name" value="Glyco_trans_1"/>
</dbReference>
<evidence type="ECO:0000259" key="3">
    <source>
        <dbReference type="Pfam" id="PF00534"/>
    </source>
</evidence>
<reference evidence="5 6" key="2">
    <citation type="journal article" date="2012" name="Stand. Genomic Sci.">
        <title>Complete genome sequence of the moderately thermophilic mineral-sulfide-oxidizing firmicute Sulfobacillus acidophilus type strain (NAL(T)).</title>
        <authorList>
            <person name="Anderson I."/>
            <person name="Chertkov O."/>
            <person name="Chen A."/>
            <person name="Saunders E."/>
            <person name="Lapidus A."/>
            <person name="Nolan M."/>
            <person name="Lucas S."/>
            <person name="Hammon N."/>
            <person name="Deshpande S."/>
            <person name="Cheng J.F."/>
            <person name="Han C."/>
            <person name="Tapia R."/>
            <person name="Goodwin L.A."/>
            <person name="Pitluck S."/>
            <person name="Liolios K."/>
            <person name="Pagani I."/>
            <person name="Ivanova N."/>
            <person name="Mikhailova N."/>
            <person name="Pati A."/>
            <person name="Palaniappan K."/>
            <person name="Land M."/>
            <person name="Pan C."/>
            <person name="Rohde M."/>
            <person name="Pukall R."/>
            <person name="Goker M."/>
            <person name="Detter J.C."/>
            <person name="Woyke T."/>
            <person name="Bristow J."/>
            <person name="Eisen J.A."/>
            <person name="Markowitz V."/>
            <person name="Hugenholtz P."/>
            <person name="Kyrpides N.C."/>
            <person name="Klenk H.P."/>
            <person name="Mavromatis K."/>
        </authorList>
    </citation>
    <scope>NUCLEOTIDE SEQUENCE [LARGE SCALE GENOMIC DNA]</scope>
    <source>
        <strain evidence="6">ATCC 700253 / DSM 10332 / NAL</strain>
    </source>
</reference>
<keyword evidence="2 5" id="KW-0808">Transferase</keyword>
<dbReference type="CDD" id="cd03801">
    <property type="entry name" value="GT4_PimA-like"/>
    <property type="match status" value="1"/>
</dbReference>
<dbReference type="HOGENOM" id="CLU_645458_0_0_9"/>
<dbReference type="EMBL" id="CP003179">
    <property type="protein sequence ID" value="AEW05508.1"/>
    <property type="molecule type" value="Genomic_DNA"/>
</dbReference>
<accession>G8TS96</accession>
<dbReference type="KEGG" id="sap:Sulac_2018"/>
<dbReference type="InterPro" id="IPR028098">
    <property type="entry name" value="Glyco_trans_4-like_N"/>
</dbReference>
<feature type="domain" description="Glycosyl transferase family 1" evidence="3">
    <location>
        <begin position="216"/>
        <end position="397"/>
    </location>
</feature>
<dbReference type="Proteomes" id="UP000005439">
    <property type="component" value="Chromosome"/>
</dbReference>
<proteinExistence type="predicted"/>
<dbReference type="GO" id="GO:0016757">
    <property type="term" value="F:glycosyltransferase activity"/>
    <property type="evidence" value="ECO:0007669"/>
    <property type="project" value="UniProtKB-KW"/>
</dbReference>
<dbReference type="STRING" id="679936.Sulac_2018"/>
<feature type="domain" description="Glycosyltransferase subfamily 4-like N-terminal" evidence="4">
    <location>
        <begin position="26"/>
        <end position="198"/>
    </location>
</feature>
<dbReference type="Pfam" id="PF00534">
    <property type="entry name" value="Glycos_transf_1"/>
    <property type="match status" value="1"/>
</dbReference>
<dbReference type="AlphaFoldDB" id="G8TS96"/>
<dbReference type="SUPFAM" id="SSF53756">
    <property type="entry name" value="UDP-Glycosyltransferase/glycogen phosphorylase"/>
    <property type="match status" value="1"/>
</dbReference>
<name>G8TS96_SULAD</name>
<dbReference type="PATRIC" id="fig|679936.5.peg.2080"/>
<evidence type="ECO:0000256" key="1">
    <source>
        <dbReference type="ARBA" id="ARBA00022676"/>
    </source>
</evidence>